<dbReference type="InterPro" id="IPR029058">
    <property type="entry name" value="AB_hydrolase_fold"/>
</dbReference>
<sequence length="402" mass="44756">MSDIPVENQVECPPDRTNCSDHGQHNPYDPVKWDAYFNIRDDIEIEAGTFRIYRRGVEGPLLFFIHGGGFSALTWAVLSAMITEQVKCQCLAVDMRGHGDTSCHNDDDLSVETLSKDVIKIIFAMYPTEAPPIVLVGHSMGGAVAVHVAHKRTIPSLAGLVVIDVVEGSALNSLQGMTAFLRSRPQSFVSLTQAVEWSVRSCQLRNVQSARVSFPGQLKRISTGQTATYELEHGIALISADQKSTGSRQTKTEHKLPASSVRHPDHPESLDEIDEEGSKDGERKSAAHRPVNDHHSNHGSGTRHEYTWRIDLMKTQPFWHEWFAGLSQLFLSIPEPKLLLLAGVDRLDKDLTIGQMQGKFQVHIFPKTGHAVQEDAPDKVAECLARFLVRNRFTEARSNIRN</sequence>
<evidence type="ECO:0000256" key="6">
    <source>
        <dbReference type="PIRSR" id="PIRSR022950-1"/>
    </source>
</evidence>
<dbReference type="PANTHER" id="PTHR14189">
    <property type="entry name" value="PROTEIN PHOSPHATASE METHYLESTERASE-1 RELATED"/>
    <property type="match status" value="1"/>
</dbReference>
<gene>
    <name evidence="10" type="ORF">CDAUBV1_LOCUS13377</name>
</gene>
<evidence type="ECO:0000256" key="1">
    <source>
        <dbReference type="ARBA" id="ARBA00008645"/>
    </source>
</evidence>
<feature type="region of interest" description="Disordered" evidence="7">
    <location>
        <begin position="240"/>
        <end position="302"/>
    </location>
</feature>
<feature type="region of interest" description="Disordered" evidence="7">
    <location>
        <begin position="1"/>
        <end position="24"/>
    </location>
</feature>
<keyword evidence="2 5" id="KW-0719">Serine esterase</keyword>
<accession>A0AAV2TP48</accession>
<comment type="catalytic activity">
    <reaction evidence="4">
        <text>[phosphatase 2A protein]-C-terminal L-leucine methyl ester + H2O = [phosphatase 2A protein]-C-terminal L-leucine + methanol + H(+)</text>
        <dbReference type="Rhea" id="RHEA:48548"/>
        <dbReference type="Rhea" id="RHEA-COMP:12134"/>
        <dbReference type="Rhea" id="RHEA-COMP:12135"/>
        <dbReference type="ChEBI" id="CHEBI:15377"/>
        <dbReference type="ChEBI" id="CHEBI:15378"/>
        <dbReference type="ChEBI" id="CHEBI:17790"/>
        <dbReference type="ChEBI" id="CHEBI:90516"/>
        <dbReference type="ChEBI" id="CHEBI:90517"/>
        <dbReference type="EC" id="3.1.1.89"/>
    </reaction>
</comment>
<evidence type="ECO:0000256" key="4">
    <source>
        <dbReference type="ARBA" id="ARBA00049203"/>
    </source>
</evidence>
<dbReference type="SUPFAM" id="SSF53474">
    <property type="entry name" value="alpha/beta-Hydrolases"/>
    <property type="match status" value="1"/>
</dbReference>
<dbReference type="EMBL" id="CAXLJL010000501">
    <property type="protein sequence ID" value="CAL5138550.1"/>
    <property type="molecule type" value="Genomic_DNA"/>
</dbReference>
<keyword evidence="3 5" id="KW-0378">Hydrolase</keyword>
<feature type="domain" description="AB hydrolase-1" evidence="9">
    <location>
        <begin position="62"/>
        <end position="382"/>
    </location>
</feature>
<protein>
    <recommendedName>
        <fullName evidence="5">Protein phosphatase methylesterase 1</fullName>
        <shortName evidence="5">PME-1</shortName>
        <ecNumber evidence="5">3.1.1.-</ecNumber>
    </recommendedName>
</protein>
<dbReference type="PANTHER" id="PTHR14189:SF0">
    <property type="entry name" value="PROTEIN PHOSPHATASE METHYLESTERASE 1"/>
    <property type="match status" value="1"/>
</dbReference>
<keyword evidence="8" id="KW-1133">Transmembrane helix</keyword>
<evidence type="ECO:0000256" key="8">
    <source>
        <dbReference type="SAM" id="Phobius"/>
    </source>
</evidence>
<name>A0AAV2TP48_CALDB</name>
<feature type="compositionally biased region" description="Basic and acidic residues" evidence="7">
    <location>
        <begin position="250"/>
        <end position="269"/>
    </location>
</feature>
<dbReference type="Gene3D" id="3.40.50.1820">
    <property type="entry name" value="alpha/beta hydrolase"/>
    <property type="match status" value="1"/>
</dbReference>
<proteinExistence type="inferred from homology"/>
<feature type="active site" evidence="6">
    <location>
        <position position="139"/>
    </location>
</feature>
<feature type="compositionally biased region" description="Basic and acidic residues" evidence="7">
    <location>
        <begin position="276"/>
        <end position="302"/>
    </location>
</feature>
<evidence type="ECO:0000256" key="3">
    <source>
        <dbReference type="ARBA" id="ARBA00022801"/>
    </source>
</evidence>
<keyword evidence="8" id="KW-0472">Membrane</keyword>
<evidence type="ECO:0000313" key="11">
    <source>
        <dbReference type="Proteomes" id="UP001497525"/>
    </source>
</evidence>
<evidence type="ECO:0000256" key="7">
    <source>
        <dbReference type="SAM" id="MobiDB-lite"/>
    </source>
</evidence>
<evidence type="ECO:0000313" key="10">
    <source>
        <dbReference type="EMBL" id="CAL5138550.1"/>
    </source>
</evidence>
<dbReference type="PIRSF" id="PIRSF022950">
    <property type="entry name" value="PPase_methylesterase_euk"/>
    <property type="match status" value="1"/>
</dbReference>
<comment type="similarity">
    <text evidence="1 5">Belongs to the AB hydrolase superfamily.</text>
</comment>
<feature type="active site" evidence="6">
    <location>
        <position position="370"/>
    </location>
</feature>
<dbReference type="InterPro" id="IPR000073">
    <property type="entry name" value="AB_hydrolase_1"/>
</dbReference>
<keyword evidence="8" id="KW-0812">Transmembrane</keyword>
<feature type="active site" evidence="6">
    <location>
        <position position="164"/>
    </location>
</feature>
<comment type="function">
    <text evidence="5">Demethylates proteins that have been reversibly carboxymethylated.</text>
</comment>
<reference evidence="10" key="1">
    <citation type="submission" date="2024-06" db="EMBL/GenBank/DDBJ databases">
        <authorList>
            <person name="Liu X."/>
            <person name="Lenzi L."/>
            <person name="Haldenby T S."/>
            <person name="Uol C."/>
        </authorList>
    </citation>
    <scope>NUCLEOTIDE SEQUENCE</scope>
</reference>
<dbReference type="AlphaFoldDB" id="A0AAV2TP48"/>
<dbReference type="Pfam" id="PF12697">
    <property type="entry name" value="Abhydrolase_6"/>
    <property type="match status" value="1"/>
</dbReference>
<comment type="caution">
    <text evidence="10">The sequence shown here is derived from an EMBL/GenBank/DDBJ whole genome shotgun (WGS) entry which is preliminary data.</text>
</comment>
<organism evidence="10 11">
    <name type="scientific">Calicophoron daubneyi</name>
    <name type="common">Rumen fluke</name>
    <name type="synonym">Paramphistomum daubneyi</name>
    <dbReference type="NCBI Taxonomy" id="300641"/>
    <lineage>
        <taxon>Eukaryota</taxon>
        <taxon>Metazoa</taxon>
        <taxon>Spiralia</taxon>
        <taxon>Lophotrochozoa</taxon>
        <taxon>Platyhelminthes</taxon>
        <taxon>Trematoda</taxon>
        <taxon>Digenea</taxon>
        <taxon>Plagiorchiida</taxon>
        <taxon>Pronocephalata</taxon>
        <taxon>Paramphistomoidea</taxon>
        <taxon>Paramphistomidae</taxon>
        <taxon>Calicophoron</taxon>
    </lineage>
</organism>
<dbReference type="GO" id="GO:0051723">
    <property type="term" value="F:protein methylesterase activity"/>
    <property type="evidence" value="ECO:0007669"/>
    <property type="project" value="UniProtKB-EC"/>
</dbReference>
<dbReference type="EC" id="3.1.1.-" evidence="5"/>
<evidence type="ECO:0000256" key="2">
    <source>
        <dbReference type="ARBA" id="ARBA00022487"/>
    </source>
</evidence>
<evidence type="ECO:0000259" key="9">
    <source>
        <dbReference type="Pfam" id="PF12697"/>
    </source>
</evidence>
<feature type="transmembrane region" description="Helical" evidence="8">
    <location>
        <begin position="61"/>
        <end position="82"/>
    </location>
</feature>
<evidence type="ECO:0000256" key="5">
    <source>
        <dbReference type="PIRNR" id="PIRNR022950"/>
    </source>
</evidence>
<dbReference type="InterPro" id="IPR016812">
    <property type="entry name" value="PPase_methylesterase_euk"/>
</dbReference>
<dbReference type="Proteomes" id="UP001497525">
    <property type="component" value="Unassembled WGS sequence"/>
</dbReference>